<reference evidence="1" key="1">
    <citation type="journal article" date="2014" name="Nat. Commun.">
        <title>The tobacco genome sequence and its comparison with those of tomato and potato.</title>
        <authorList>
            <person name="Sierro N."/>
            <person name="Battey J.N."/>
            <person name="Ouadi S."/>
            <person name="Bakaher N."/>
            <person name="Bovet L."/>
            <person name="Willig A."/>
            <person name="Goepfert S."/>
            <person name="Peitsch M.C."/>
            <person name="Ivanov N.V."/>
        </authorList>
    </citation>
    <scope>NUCLEOTIDE SEQUENCE [LARGE SCALE GENOMIC DNA]</scope>
</reference>
<accession>A0AC58S663</accession>
<proteinExistence type="predicted"/>
<gene>
    <name evidence="2" type="primary">LOC142165938</name>
</gene>
<keyword evidence="1" id="KW-1185">Reference proteome</keyword>
<evidence type="ECO:0000313" key="1">
    <source>
        <dbReference type="Proteomes" id="UP000790787"/>
    </source>
</evidence>
<protein>
    <submittedName>
        <fullName evidence="2">Uncharacterized protein LOC142165938</fullName>
    </submittedName>
</protein>
<organism evidence="1 2">
    <name type="scientific">Nicotiana tabacum</name>
    <name type="common">Common tobacco</name>
    <dbReference type="NCBI Taxonomy" id="4097"/>
    <lineage>
        <taxon>Eukaryota</taxon>
        <taxon>Viridiplantae</taxon>
        <taxon>Streptophyta</taxon>
        <taxon>Embryophyta</taxon>
        <taxon>Tracheophyta</taxon>
        <taxon>Spermatophyta</taxon>
        <taxon>Magnoliopsida</taxon>
        <taxon>eudicotyledons</taxon>
        <taxon>Gunneridae</taxon>
        <taxon>Pentapetalae</taxon>
        <taxon>asterids</taxon>
        <taxon>lamiids</taxon>
        <taxon>Solanales</taxon>
        <taxon>Solanaceae</taxon>
        <taxon>Nicotianoideae</taxon>
        <taxon>Nicotianeae</taxon>
        <taxon>Nicotiana</taxon>
    </lineage>
</organism>
<evidence type="ECO:0000313" key="2">
    <source>
        <dbReference type="RefSeq" id="XP_075080430.1"/>
    </source>
</evidence>
<name>A0AC58S663_TOBAC</name>
<reference evidence="2" key="2">
    <citation type="submission" date="2025-08" db="UniProtKB">
        <authorList>
            <consortium name="RefSeq"/>
        </authorList>
    </citation>
    <scope>IDENTIFICATION</scope>
    <source>
        <tissue evidence="2">Leaf</tissue>
    </source>
</reference>
<dbReference type="RefSeq" id="XP_075080430.1">
    <property type="nucleotide sequence ID" value="XM_075224329.1"/>
</dbReference>
<sequence length="251" mass="29124">MARTMIVKNSLPHHFWAEAVSRACHIINRCLIRPILKKTPYELWNVKKPNISYFHPVGCKCFVHNNIKDKLGKFDPKNNEGIFLGYSPSSRTYRVYNKRTLCIEEYICVVSIDTNPRPRNEHVPEDEEISCAPKFVIVGKVHQSESANQQTQPAEAPSEDYDLSQLDQSTNIEKIPSVNIPNEWRNEPGYPHKFIIGDPQEGITKRRSQKNKSRVALISQIEPKKIDEALKYSYWINAMKEELEQFEKNKV</sequence>
<dbReference type="Proteomes" id="UP000790787">
    <property type="component" value="Chromosome 11"/>
</dbReference>